<protein>
    <submittedName>
        <fullName evidence="1">Uncharacterized protein</fullName>
    </submittedName>
</protein>
<evidence type="ECO:0000313" key="1">
    <source>
        <dbReference type="EMBL" id="WMS18867.1"/>
    </source>
</evidence>
<proteinExistence type="predicted"/>
<reference evidence="1" key="1">
    <citation type="submission" date="2023-08" db="EMBL/GenBank/DDBJ databases">
        <title>Veillonella_parvula_DSM 2007_complete_genome_hifiasm_Zymo_Research_D6332.</title>
        <authorList>
            <person name="Damerum A."/>
        </authorList>
    </citation>
    <scope>NUCLEOTIDE SEQUENCE</scope>
    <source>
        <strain evidence="1">DSM 2007</strain>
    </source>
</reference>
<accession>A0AB38YLR8</accession>
<dbReference type="AlphaFoldDB" id="A0AB38YLR8"/>
<dbReference type="EMBL" id="CP133463">
    <property type="protein sequence ID" value="WMS18867.1"/>
    <property type="molecule type" value="Genomic_DNA"/>
</dbReference>
<evidence type="ECO:0000313" key="2">
    <source>
        <dbReference type="Proteomes" id="UP001228955"/>
    </source>
</evidence>
<organism evidence="1 2">
    <name type="scientific">Veillonella parvula</name>
    <name type="common">Staphylococcus parvulus</name>
    <dbReference type="NCBI Taxonomy" id="29466"/>
    <lineage>
        <taxon>Bacteria</taxon>
        <taxon>Bacillati</taxon>
        <taxon>Bacillota</taxon>
        <taxon>Negativicutes</taxon>
        <taxon>Veillonellales</taxon>
        <taxon>Veillonellaceae</taxon>
        <taxon>Veillonella</taxon>
    </lineage>
</organism>
<name>A0AB38YLR8_VEIPA</name>
<dbReference type="RefSeq" id="WP_004693068.1">
    <property type="nucleotide sequence ID" value="NZ_CP133463.1"/>
</dbReference>
<gene>
    <name evidence="1" type="ORF">RDV51_05320</name>
</gene>
<dbReference type="Proteomes" id="UP001228955">
    <property type="component" value="Chromosome"/>
</dbReference>
<sequence>MKQFINRKFNDALNNSFLTVMNDELDYKREIWGLENITNYGWECFQDEAIDKAHENESDVLRRHYGKLGSHQNVYGRCFNPIS</sequence>